<dbReference type="Gene3D" id="3.10.450.490">
    <property type="match status" value="1"/>
</dbReference>
<dbReference type="PROSITE" id="PS51829">
    <property type="entry name" value="P_HOMO_B"/>
    <property type="match status" value="1"/>
</dbReference>
<accession>A0ABT0A6A3</accession>
<dbReference type="Proteomes" id="UP001165423">
    <property type="component" value="Unassembled WGS sequence"/>
</dbReference>
<dbReference type="InterPro" id="IPR013856">
    <property type="entry name" value="Peptidase_M4_domain"/>
</dbReference>
<dbReference type="PRINTS" id="PR00730">
    <property type="entry name" value="THERMOLYSIN"/>
</dbReference>
<evidence type="ECO:0000256" key="8">
    <source>
        <dbReference type="ARBA" id="ARBA00023145"/>
    </source>
</evidence>
<keyword evidence="5 9" id="KW-0378">Hydrolase</keyword>
<dbReference type="Pfam" id="PF01447">
    <property type="entry name" value="Peptidase_M4"/>
    <property type="match status" value="1"/>
</dbReference>
<keyword evidence="4" id="KW-0732">Signal</keyword>
<reference evidence="11 12" key="1">
    <citation type="submission" date="2022-03" db="EMBL/GenBank/DDBJ databases">
        <title>Luteimonas soily sp. nov., a novel bacterium isolated from the soil.</title>
        <authorList>
            <person name="Zhang X."/>
        </authorList>
    </citation>
    <scope>NUCLEOTIDE SEQUENCE [LARGE SCALE GENOMIC DNA]</scope>
    <source>
        <strain evidence="11 12">50</strain>
    </source>
</reference>
<proteinExistence type="inferred from homology"/>
<evidence type="ECO:0000256" key="5">
    <source>
        <dbReference type="ARBA" id="ARBA00022801"/>
    </source>
</evidence>
<dbReference type="PANTHER" id="PTHR33794">
    <property type="entry name" value="BACILLOLYSIN"/>
    <property type="match status" value="1"/>
</dbReference>
<dbReference type="SUPFAM" id="SSF55486">
    <property type="entry name" value="Metalloproteases ('zincins'), catalytic domain"/>
    <property type="match status" value="1"/>
</dbReference>
<sequence length="639" mass="69005">MSHDSNNRMRTHALFTGITVALSALVLVPAYAANRVDLHGLNVAKVNSQKATLVSGTTSQRHARMLGMDRESGLVALRKASIASNGARNYRYQQTFRGIPVFGEHVIVSEKKDGAVRLLYGRMVTGLASELPSVAARVPKSQALVLAKRAALGNRVTAMRTRNEKVRQMIYVDAGNRAHLSWVVDFFADTATGGSPTRPQLILDANTGKVLKRWEGLTTDLVGTGPGGNNKTGQYEYGTDYGFNDVAVSGANCTMNNANVRSIDLDGPGGNSNNTPFVYACYRNTYKTINGGFSPINDAHFFGGVVYNMYADYLAEAPLTFQLTMKVHYGTAYQNAFWDGSSMTFGDGGSTFYPLVGLDVSAHEVSHGYTEQNSGLIYDNQSGGMNEAFSDMAGEAADMYFRGAADFEVGAEIFKAAGEALRYMYDPPLDGISIDNFADYNDNIDVHYSSGIYNKAFWALATTAGWDVESAFRVFANANRDYWVPDETMAGGACKVEQAAIDNGYDDTDVAAAFAVVGLACGGGSTQTYTNDNNYSIPDRGQANSPIAVSGRSGNGQSSTPVHVEILHSNRGQLTVTLVAPDNSKYRLKARRPRDTADNVNATYQVNLSGEPLNGTWKLKVVDSVTGETGYIDTWSITF</sequence>
<dbReference type="RefSeq" id="WP_243322052.1">
    <property type="nucleotide sequence ID" value="NZ_JALGCL010000004.1"/>
</dbReference>
<dbReference type="Gene3D" id="2.60.120.260">
    <property type="entry name" value="Galactose-binding domain-like"/>
    <property type="match status" value="1"/>
</dbReference>
<dbReference type="InterPro" id="IPR008979">
    <property type="entry name" value="Galactose-bd-like_sf"/>
</dbReference>
<dbReference type="SUPFAM" id="SSF49785">
    <property type="entry name" value="Galactose-binding domain-like"/>
    <property type="match status" value="1"/>
</dbReference>
<evidence type="ECO:0000313" key="11">
    <source>
        <dbReference type="EMBL" id="MCJ0826491.1"/>
    </source>
</evidence>
<comment type="function">
    <text evidence="9">Extracellular zinc metalloprotease.</text>
</comment>
<comment type="subcellular location">
    <subcellularLocation>
        <location evidence="9">Secreted</location>
    </subcellularLocation>
</comment>
<dbReference type="Gene3D" id="1.10.390.10">
    <property type="entry name" value="Neutral Protease Domain 2"/>
    <property type="match status" value="1"/>
</dbReference>
<keyword evidence="12" id="KW-1185">Reference proteome</keyword>
<dbReference type="EC" id="3.4.24.-" evidence="9"/>
<keyword evidence="2 9" id="KW-0645">Protease</keyword>
<comment type="cofactor">
    <cofactor evidence="9">
        <name>Zn(2+)</name>
        <dbReference type="ChEBI" id="CHEBI:29105"/>
    </cofactor>
</comment>
<dbReference type="InterPro" id="IPR002884">
    <property type="entry name" value="P_dom"/>
</dbReference>
<dbReference type="EMBL" id="JALGCL010000004">
    <property type="protein sequence ID" value="MCJ0826491.1"/>
    <property type="molecule type" value="Genomic_DNA"/>
</dbReference>
<dbReference type="Pfam" id="PF07504">
    <property type="entry name" value="FTP"/>
    <property type="match status" value="1"/>
</dbReference>
<dbReference type="CDD" id="cd09597">
    <property type="entry name" value="M4_TLP"/>
    <property type="match status" value="1"/>
</dbReference>
<keyword evidence="7 9" id="KW-0482">Metalloprotease</keyword>
<dbReference type="Gene3D" id="3.10.170.10">
    <property type="match status" value="1"/>
</dbReference>
<organism evidence="11 12">
    <name type="scientific">Cognatiluteimonas sedimenti</name>
    <dbReference type="NCBI Taxonomy" id="2927791"/>
    <lineage>
        <taxon>Bacteria</taxon>
        <taxon>Pseudomonadati</taxon>
        <taxon>Pseudomonadota</taxon>
        <taxon>Gammaproteobacteria</taxon>
        <taxon>Lysobacterales</taxon>
        <taxon>Lysobacteraceae</taxon>
        <taxon>Cognatiluteimonas</taxon>
    </lineage>
</organism>
<dbReference type="InterPro" id="IPR027268">
    <property type="entry name" value="Peptidase_M4/M1_CTD_sf"/>
</dbReference>
<evidence type="ECO:0000256" key="7">
    <source>
        <dbReference type="ARBA" id="ARBA00023049"/>
    </source>
</evidence>
<evidence type="ECO:0000256" key="3">
    <source>
        <dbReference type="ARBA" id="ARBA00022723"/>
    </source>
</evidence>
<protein>
    <recommendedName>
        <fullName evidence="9">Neutral metalloproteinase</fullName>
        <ecNumber evidence="9">3.4.24.-</ecNumber>
    </recommendedName>
</protein>
<comment type="caution">
    <text evidence="11">The sequence shown here is derived from an EMBL/GenBank/DDBJ whole genome shotgun (WGS) entry which is preliminary data.</text>
</comment>
<gene>
    <name evidence="11" type="ORF">MQC88_11105</name>
</gene>
<dbReference type="Gene3D" id="3.10.450.40">
    <property type="match status" value="1"/>
</dbReference>
<feature type="domain" description="P/Homo B" evidence="10">
    <location>
        <begin position="524"/>
        <end position="639"/>
    </location>
</feature>
<evidence type="ECO:0000259" key="10">
    <source>
        <dbReference type="PROSITE" id="PS51829"/>
    </source>
</evidence>
<keyword evidence="3" id="KW-0479">Metal-binding</keyword>
<evidence type="ECO:0000256" key="9">
    <source>
        <dbReference type="RuleBase" id="RU366073"/>
    </source>
</evidence>
<dbReference type="InterPro" id="IPR050728">
    <property type="entry name" value="Zinc_Metalloprotease_M4"/>
</dbReference>
<keyword evidence="9" id="KW-0964">Secreted</keyword>
<evidence type="ECO:0000256" key="2">
    <source>
        <dbReference type="ARBA" id="ARBA00022670"/>
    </source>
</evidence>
<keyword evidence="8" id="KW-0865">Zymogen</keyword>
<dbReference type="Pfam" id="PF02868">
    <property type="entry name" value="Peptidase_M4_C"/>
    <property type="match status" value="1"/>
</dbReference>
<evidence type="ECO:0000256" key="6">
    <source>
        <dbReference type="ARBA" id="ARBA00022833"/>
    </source>
</evidence>
<evidence type="ECO:0000313" key="12">
    <source>
        <dbReference type="Proteomes" id="UP001165423"/>
    </source>
</evidence>
<dbReference type="InterPro" id="IPR023612">
    <property type="entry name" value="Peptidase_M4"/>
</dbReference>
<comment type="similarity">
    <text evidence="1 9">Belongs to the peptidase M4 family.</text>
</comment>
<keyword evidence="6 9" id="KW-0862">Zinc</keyword>
<name>A0ABT0A6A3_9GAMM</name>
<dbReference type="PANTHER" id="PTHR33794:SF1">
    <property type="entry name" value="BACILLOLYSIN"/>
    <property type="match status" value="1"/>
</dbReference>
<evidence type="ECO:0000256" key="4">
    <source>
        <dbReference type="ARBA" id="ARBA00022729"/>
    </source>
</evidence>
<dbReference type="Pfam" id="PF01483">
    <property type="entry name" value="P_proprotein"/>
    <property type="match status" value="1"/>
</dbReference>
<dbReference type="InterPro" id="IPR001570">
    <property type="entry name" value="Peptidase_M4_C_domain"/>
</dbReference>
<dbReference type="InterPro" id="IPR011096">
    <property type="entry name" value="FTP_domain"/>
</dbReference>
<evidence type="ECO:0000256" key="1">
    <source>
        <dbReference type="ARBA" id="ARBA00009388"/>
    </source>
</evidence>